<accession>A0A2J8A6S6</accession>
<dbReference type="InterPro" id="IPR052732">
    <property type="entry name" value="Cell-binding_unc_protein"/>
</dbReference>
<feature type="compositionally biased region" description="Basic and acidic residues" evidence="1">
    <location>
        <begin position="300"/>
        <end position="311"/>
    </location>
</feature>
<proteinExistence type="predicted"/>
<feature type="domain" description="RNA ligase" evidence="2">
    <location>
        <begin position="32"/>
        <end position="179"/>
    </location>
</feature>
<dbReference type="InterPro" id="IPR021122">
    <property type="entry name" value="RNA_ligase_dom_REL/Rnl2"/>
</dbReference>
<dbReference type="PANTHER" id="PTHR43883:SF1">
    <property type="entry name" value="GLUCONOKINASE"/>
    <property type="match status" value="1"/>
</dbReference>
<evidence type="ECO:0000256" key="1">
    <source>
        <dbReference type="SAM" id="MobiDB-lite"/>
    </source>
</evidence>
<evidence type="ECO:0000313" key="3">
    <source>
        <dbReference type="EMBL" id="PNH08231.1"/>
    </source>
</evidence>
<sequence>MWGGMRRDPGPGPAGRSGGPSASTPGAGAGGEVVVYARTHKHPATHPSFGPVKAMAAAQLRGRLPPWLALFGENMAAVHSIAYESVPAAFFLFGVWDARAQGWYAWEDVERCARELGLHTVPVLHQGSFSCLPDLEAALAALLRAPSSLDGRSPREGFVVRTAASFPSAQFDSCVAKYVRAGHLQTDASWRRTWRPARVLLQPPPPPPEVELVQAGAASEPQPGASTSGQHVGRPHAQSAERPHELTTAQPPQPQPRSSAASDASSSVLTTPGDDGAEHSGGQPHSGQRPSSPPQPVGHTADRPGTEERVTAGEPSDAPAGAPQPEERRRPRGPAPRSQHQRARPAVGLPRLVMLVGLPGSGKSSFGRALEASGR</sequence>
<dbReference type="Gene3D" id="3.30.470.30">
    <property type="entry name" value="DNA ligase/mRNA capping enzyme"/>
    <property type="match status" value="1"/>
</dbReference>
<feature type="region of interest" description="Disordered" evidence="1">
    <location>
        <begin position="356"/>
        <end position="375"/>
    </location>
</feature>
<dbReference type="PANTHER" id="PTHR43883">
    <property type="entry name" value="SLR0207 PROTEIN"/>
    <property type="match status" value="1"/>
</dbReference>
<organism evidence="3 4">
    <name type="scientific">Tetrabaena socialis</name>
    <dbReference type="NCBI Taxonomy" id="47790"/>
    <lineage>
        <taxon>Eukaryota</taxon>
        <taxon>Viridiplantae</taxon>
        <taxon>Chlorophyta</taxon>
        <taxon>core chlorophytes</taxon>
        <taxon>Chlorophyceae</taxon>
        <taxon>CS clade</taxon>
        <taxon>Chlamydomonadales</taxon>
        <taxon>Tetrabaenaceae</taxon>
        <taxon>Tetrabaena</taxon>
    </lineage>
</organism>
<name>A0A2J8A6S6_9CHLO</name>
<feature type="region of interest" description="Disordered" evidence="1">
    <location>
        <begin position="1"/>
        <end position="29"/>
    </location>
</feature>
<evidence type="ECO:0000313" key="4">
    <source>
        <dbReference type="Proteomes" id="UP000236333"/>
    </source>
</evidence>
<dbReference type="SUPFAM" id="SSF56091">
    <property type="entry name" value="DNA ligase/mRNA capping enzyme, catalytic domain"/>
    <property type="match status" value="1"/>
</dbReference>
<feature type="compositionally biased region" description="Low complexity" evidence="1">
    <location>
        <begin position="19"/>
        <end position="29"/>
    </location>
</feature>
<dbReference type="Pfam" id="PF09414">
    <property type="entry name" value="RNA_ligase"/>
    <property type="match status" value="1"/>
</dbReference>
<dbReference type="Proteomes" id="UP000236333">
    <property type="component" value="Unassembled WGS sequence"/>
</dbReference>
<dbReference type="OrthoDB" id="19045at2759"/>
<comment type="caution">
    <text evidence="3">The sequence shown here is derived from an EMBL/GenBank/DDBJ whole genome shotgun (WGS) entry which is preliminary data.</text>
</comment>
<evidence type="ECO:0000259" key="2">
    <source>
        <dbReference type="Pfam" id="PF09414"/>
    </source>
</evidence>
<protein>
    <recommendedName>
        <fullName evidence="2">RNA ligase domain-containing protein</fullName>
    </recommendedName>
</protein>
<reference evidence="3 4" key="1">
    <citation type="journal article" date="2017" name="Mol. Biol. Evol.">
        <title>The 4-celled Tetrabaena socialis nuclear genome reveals the essential components for genetic control of cell number at the origin of multicellularity in the volvocine lineage.</title>
        <authorList>
            <person name="Featherston J."/>
            <person name="Arakaki Y."/>
            <person name="Hanschen E.R."/>
            <person name="Ferris P.J."/>
            <person name="Michod R.E."/>
            <person name="Olson B.J.S.C."/>
            <person name="Nozaki H."/>
            <person name="Durand P.M."/>
        </authorList>
    </citation>
    <scope>NUCLEOTIDE SEQUENCE [LARGE SCALE GENOMIC DNA]</scope>
    <source>
        <strain evidence="3 4">NIES-571</strain>
    </source>
</reference>
<feature type="region of interest" description="Disordered" evidence="1">
    <location>
        <begin position="198"/>
        <end position="350"/>
    </location>
</feature>
<keyword evidence="4" id="KW-1185">Reference proteome</keyword>
<dbReference type="AlphaFoldDB" id="A0A2J8A6S6"/>
<feature type="compositionally biased region" description="Low complexity" evidence="1">
    <location>
        <begin position="256"/>
        <end position="267"/>
    </location>
</feature>
<gene>
    <name evidence="3" type="ORF">TSOC_005211</name>
</gene>
<dbReference type="EMBL" id="PGGS01000139">
    <property type="protein sequence ID" value="PNH08231.1"/>
    <property type="molecule type" value="Genomic_DNA"/>
</dbReference>